<keyword evidence="3" id="KW-1185">Reference proteome</keyword>
<feature type="region of interest" description="Disordered" evidence="1">
    <location>
        <begin position="303"/>
        <end position="358"/>
    </location>
</feature>
<accession>A0AAV9JJD5</accession>
<feature type="compositionally biased region" description="Polar residues" evidence="1">
    <location>
        <begin position="630"/>
        <end position="649"/>
    </location>
</feature>
<feature type="region of interest" description="Disordered" evidence="1">
    <location>
        <begin position="405"/>
        <end position="446"/>
    </location>
</feature>
<feature type="compositionally biased region" description="Polar residues" evidence="1">
    <location>
        <begin position="581"/>
        <end position="592"/>
    </location>
</feature>
<name>A0AAV9JJD5_9PEZI</name>
<evidence type="ECO:0000313" key="3">
    <source>
        <dbReference type="Proteomes" id="UP001324427"/>
    </source>
</evidence>
<gene>
    <name evidence="2" type="ORF">LTR36_002869</name>
</gene>
<sequence>MPGYADQVSVFHFTNRISSAKIRKYKMATERGMNNGPGQRPSSNTPTSGPVVTPAPQVEPAGTLMTMGPPPTPSAASEEPPAKKPKLKLTVRNPDASPAPTPTPAPVSAPGPSPAPVGDTIAVARPRRNSGLRIRYSENMVLEDESLRRASLESSELSSLEATPPPSKKPASRKEPTPNSANPDYGDFMSYYILDGDEDKPKAGAAKAPRKPRQQGPSQPQHQARAQQQMQAQRDAQLNNHMRQTQNYPPVQHRPPPPPPPPLPQVQLIDFDQFSRPDGPREPDTVLQMVQKLEALSTALTNFGGVPAVPKSPKAEMKAPPVQVEAKKDNPLDSFLGMFDDDDEESEGEDKQPEENVQQKLDYKLRIPGESDGPLSYGIQFIQNALKSWAQQRLQHQFAPQLQQQAQQWQQQQLQQQKRGPGRPRKFPDDVDPDRASQPALPPPLQIRADSTPEGLAIKAFQHVLESGCLQVNGMLPQELTGALRHLYMQIDHLINQGAKSEPQWQCMSYAAQIAANKVRVDKWRDSQAKAQEEMARQTQLAQQQVMQQMGLPTQQPGQLTSTQAQHAHAVELERRRSAQHAAQQPYLSQHHLNPLLLGSQPPGTPAGFAPSQSPVNGNQHGSRAPTPNGAASTPNGVPSSPANSNSQQHMEKVKMYMPGFMPRTGAQMKFSFAPKSDQAVKLFGSQAFPTGEPQGPNIPNRGPMSATPDRGPDSLAMSLDGAADSPIVRPSIESVTGQTNGEAHQANGEMVEETAREAAETMDDVEMAEADTVPVKKEAQTPAPIHTGGFTAVNAPQRPVAIPAGSPIERSPDGTANALGSSAATVSKINGQSGAADMAARFPHPGAVVVDQ</sequence>
<evidence type="ECO:0000313" key="2">
    <source>
        <dbReference type="EMBL" id="KAK4545519.1"/>
    </source>
</evidence>
<organism evidence="2 3">
    <name type="scientific">Oleoguttula mirabilis</name>
    <dbReference type="NCBI Taxonomy" id="1507867"/>
    <lineage>
        <taxon>Eukaryota</taxon>
        <taxon>Fungi</taxon>
        <taxon>Dikarya</taxon>
        <taxon>Ascomycota</taxon>
        <taxon>Pezizomycotina</taxon>
        <taxon>Dothideomycetes</taxon>
        <taxon>Dothideomycetidae</taxon>
        <taxon>Mycosphaerellales</taxon>
        <taxon>Teratosphaeriaceae</taxon>
        <taxon>Oleoguttula</taxon>
    </lineage>
</organism>
<reference evidence="2 3" key="1">
    <citation type="submission" date="2021-11" db="EMBL/GenBank/DDBJ databases">
        <title>Black yeast isolated from Biological Soil Crust.</title>
        <authorList>
            <person name="Kurbessoian T."/>
        </authorList>
    </citation>
    <scope>NUCLEOTIDE SEQUENCE [LARGE SCALE GENOMIC DNA]</scope>
    <source>
        <strain evidence="2 3">CCFEE 5522</strain>
    </source>
</reference>
<protein>
    <submittedName>
        <fullName evidence="2">Uncharacterized protein</fullName>
    </submittedName>
</protein>
<feature type="compositionally biased region" description="Low complexity" evidence="1">
    <location>
        <begin position="219"/>
        <end position="237"/>
    </location>
</feature>
<feature type="compositionally biased region" description="Acidic residues" evidence="1">
    <location>
        <begin position="339"/>
        <end position="348"/>
    </location>
</feature>
<dbReference type="EMBL" id="JAVFHQ010000019">
    <property type="protein sequence ID" value="KAK4545519.1"/>
    <property type="molecule type" value="Genomic_DNA"/>
</dbReference>
<feature type="compositionally biased region" description="Low complexity" evidence="1">
    <location>
        <begin position="152"/>
        <end position="162"/>
    </location>
</feature>
<feature type="region of interest" description="Disordered" evidence="1">
    <location>
        <begin position="530"/>
        <end position="650"/>
    </location>
</feature>
<feature type="compositionally biased region" description="Polar residues" evidence="1">
    <location>
        <begin position="238"/>
        <end position="248"/>
    </location>
</feature>
<feature type="region of interest" description="Disordered" evidence="1">
    <location>
        <begin position="687"/>
        <end position="717"/>
    </location>
</feature>
<feature type="region of interest" description="Disordered" evidence="1">
    <location>
        <begin position="26"/>
        <end position="285"/>
    </location>
</feature>
<dbReference type="Proteomes" id="UP001324427">
    <property type="component" value="Unassembled WGS sequence"/>
</dbReference>
<proteinExistence type="predicted"/>
<feature type="compositionally biased region" description="Basic and acidic residues" evidence="1">
    <location>
        <begin position="426"/>
        <end position="435"/>
    </location>
</feature>
<feature type="compositionally biased region" description="Low complexity" evidence="1">
    <location>
        <begin position="405"/>
        <end position="417"/>
    </location>
</feature>
<dbReference type="AlphaFoldDB" id="A0AAV9JJD5"/>
<feature type="compositionally biased region" description="Pro residues" evidence="1">
    <location>
        <begin position="252"/>
        <end position="264"/>
    </location>
</feature>
<feature type="compositionally biased region" description="Basic and acidic residues" evidence="1">
    <location>
        <begin position="273"/>
        <end position="284"/>
    </location>
</feature>
<feature type="compositionally biased region" description="Polar residues" evidence="1">
    <location>
        <begin position="611"/>
        <end position="622"/>
    </location>
</feature>
<evidence type="ECO:0000256" key="1">
    <source>
        <dbReference type="SAM" id="MobiDB-lite"/>
    </source>
</evidence>
<feature type="compositionally biased region" description="Polar residues" evidence="1">
    <location>
        <begin position="557"/>
        <end position="566"/>
    </location>
</feature>
<feature type="compositionally biased region" description="Pro residues" evidence="1">
    <location>
        <begin position="97"/>
        <end position="115"/>
    </location>
</feature>
<feature type="compositionally biased region" description="Low complexity" evidence="1">
    <location>
        <begin position="538"/>
        <end position="556"/>
    </location>
</feature>
<feature type="compositionally biased region" description="Polar residues" evidence="1">
    <location>
        <begin position="36"/>
        <end position="50"/>
    </location>
</feature>
<comment type="caution">
    <text evidence="2">The sequence shown here is derived from an EMBL/GenBank/DDBJ whole genome shotgun (WGS) entry which is preliminary data.</text>
</comment>